<reference evidence="4" key="3">
    <citation type="submission" date="2021-03" db="EMBL/GenBank/DDBJ databases">
        <title>Genomic Encyclopedia of Type Strains, Phase IV (KMG-IV): sequencing the most valuable type-strain genomes for metagenomic binning, comparative biology and taxonomic classification.</title>
        <authorList>
            <person name="Goeker M."/>
        </authorList>
    </citation>
    <scope>NUCLEOTIDE SEQUENCE</scope>
    <source>
        <strain evidence="4">DSM 22443</strain>
    </source>
</reference>
<dbReference type="EMBL" id="JAGGKO010000001">
    <property type="protein sequence ID" value="MBP1953439.1"/>
    <property type="molecule type" value="Genomic_DNA"/>
</dbReference>
<dbReference type="OrthoDB" id="65070at2157"/>
<keyword evidence="2" id="KW-0812">Transmembrane</keyword>
<feature type="region of interest" description="Disordered" evidence="1">
    <location>
        <begin position="358"/>
        <end position="383"/>
    </location>
</feature>
<keyword evidence="5" id="KW-1185">Reference proteome</keyword>
<feature type="transmembrane region" description="Helical" evidence="2">
    <location>
        <begin position="387"/>
        <end position="407"/>
    </location>
</feature>
<gene>
    <name evidence="3" type="ORF">GCM10009017_14190</name>
    <name evidence="4" type="ORF">J2752_000320</name>
</gene>
<name>A0A830FVF9_9EURY</name>
<evidence type="ECO:0000256" key="2">
    <source>
        <dbReference type="SAM" id="Phobius"/>
    </source>
</evidence>
<evidence type="ECO:0000313" key="3">
    <source>
        <dbReference type="EMBL" id="GGM65275.1"/>
    </source>
</evidence>
<dbReference type="AlphaFoldDB" id="A0A830FVF9"/>
<evidence type="ECO:0000313" key="4">
    <source>
        <dbReference type="EMBL" id="MBP1953439.1"/>
    </source>
</evidence>
<dbReference type="EMBL" id="BMOO01000003">
    <property type="protein sequence ID" value="GGM65275.1"/>
    <property type="molecule type" value="Genomic_DNA"/>
</dbReference>
<reference evidence="3" key="2">
    <citation type="submission" date="2020-09" db="EMBL/GenBank/DDBJ databases">
        <authorList>
            <person name="Sun Q."/>
            <person name="Ohkuma M."/>
        </authorList>
    </citation>
    <scope>NUCLEOTIDE SEQUENCE</scope>
    <source>
        <strain evidence="3">JCM 16108</strain>
    </source>
</reference>
<reference evidence="3" key="1">
    <citation type="journal article" date="2014" name="Int. J. Syst. Evol. Microbiol.">
        <title>Complete genome sequence of Corynebacterium casei LMG S-19264T (=DSM 44701T), isolated from a smear-ripened cheese.</title>
        <authorList>
            <consortium name="US DOE Joint Genome Institute (JGI-PGF)"/>
            <person name="Walter F."/>
            <person name="Albersmeier A."/>
            <person name="Kalinowski J."/>
            <person name="Ruckert C."/>
        </authorList>
    </citation>
    <scope>NUCLEOTIDE SEQUENCE</scope>
    <source>
        <strain evidence="3">JCM 16108</strain>
    </source>
</reference>
<dbReference type="PANTHER" id="PTHR35902">
    <property type="entry name" value="S-LAYER DOMAIN-LIKE PROTEIN-RELATED"/>
    <property type="match status" value="1"/>
</dbReference>
<comment type="caution">
    <text evidence="3">The sequence shown here is derived from an EMBL/GenBank/DDBJ whole genome shotgun (WGS) entry which is preliminary data.</text>
</comment>
<keyword evidence="2" id="KW-0472">Membrane</keyword>
<organism evidence="3 5">
    <name type="scientific">Halarchaeum rubridurum</name>
    <dbReference type="NCBI Taxonomy" id="489911"/>
    <lineage>
        <taxon>Archaea</taxon>
        <taxon>Methanobacteriati</taxon>
        <taxon>Methanobacteriota</taxon>
        <taxon>Stenosarchaea group</taxon>
        <taxon>Halobacteria</taxon>
        <taxon>Halobacteriales</taxon>
        <taxon>Halobacteriaceae</taxon>
    </lineage>
</organism>
<dbReference type="PANTHER" id="PTHR35902:SF6">
    <property type="entry name" value="CONSERVED WITHIN P. AEROPHILUM"/>
    <property type="match status" value="1"/>
</dbReference>
<protein>
    <submittedName>
        <fullName evidence="3">Uncharacterized protein</fullName>
    </submittedName>
</protein>
<proteinExistence type="predicted"/>
<feature type="compositionally biased region" description="Gly residues" evidence="1">
    <location>
        <begin position="364"/>
        <end position="383"/>
    </location>
</feature>
<evidence type="ECO:0000256" key="1">
    <source>
        <dbReference type="SAM" id="MobiDB-lite"/>
    </source>
</evidence>
<dbReference type="Proteomes" id="UP000614609">
    <property type="component" value="Unassembled WGS sequence"/>
</dbReference>
<evidence type="ECO:0000313" key="5">
    <source>
        <dbReference type="Proteomes" id="UP000614609"/>
    </source>
</evidence>
<sequence>MRGRVASLALAALVVVSALGAFAPAASAAVGSSGGGGDTVAAASMGAYVTVGNVTVEPDDPVVGERTTITATFESAAASTESAEITEVSVRGPSTFVTADDVGTLGPGTAVTVPFSTAFESSGEKRLTVTLRGIASNGSVFVVEKPIYVDVDGATVDADLDASATIANGSSVLEATLAEHGTVDLEDVRIDAVVDGATVARASVADVAGQNERSVTFDGADVPPGNVTLRAHYTVATTEERTTTETTLRYTPQDAGNMAVTGLDVTGGAGSYTISGDASNLGSADAESVVVSVVDTEAVAETNSYYVGEVETSEFATFEVSADVDGDVDSVPVRLAYAADGERHTTVVNVDVSGTNAVSAGSSSNGGGQNADGQGGPPGGSSGGPPFLLIGGGVLALLVVAGAIYRWRNP</sequence>
<dbReference type="Proteomes" id="UP000765891">
    <property type="component" value="Unassembled WGS sequence"/>
</dbReference>
<accession>A0A830FVF9</accession>
<dbReference type="RefSeq" id="WP_188871338.1">
    <property type="nucleotide sequence ID" value="NZ_BMOO01000003.1"/>
</dbReference>
<keyword evidence="2" id="KW-1133">Transmembrane helix</keyword>